<dbReference type="GO" id="GO:0005737">
    <property type="term" value="C:cytoplasm"/>
    <property type="evidence" value="ECO:0007669"/>
    <property type="project" value="TreeGrafter"/>
</dbReference>
<dbReference type="PANTHER" id="PTHR23003:SF51">
    <property type="entry name" value="SERINE-ARGININE PROTEIN 55"/>
    <property type="match status" value="1"/>
</dbReference>
<dbReference type="Proteomes" id="UP000799772">
    <property type="component" value="Unassembled WGS sequence"/>
</dbReference>
<feature type="compositionally biased region" description="Basic and acidic residues" evidence="3">
    <location>
        <begin position="172"/>
        <end position="181"/>
    </location>
</feature>
<dbReference type="CDD" id="cd12339">
    <property type="entry name" value="RRM2_SRSF1_4_like"/>
    <property type="match status" value="1"/>
</dbReference>
<dbReference type="SMART" id="SM00360">
    <property type="entry name" value="RRM"/>
    <property type="match status" value="2"/>
</dbReference>
<evidence type="ECO:0000256" key="1">
    <source>
        <dbReference type="ARBA" id="ARBA00022884"/>
    </source>
</evidence>
<evidence type="ECO:0000259" key="4">
    <source>
        <dbReference type="PROSITE" id="PS50102"/>
    </source>
</evidence>
<keyword evidence="6" id="KW-1185">Reference proteome</keyword>
<keyword evidence="1 2" id="KW-0694">RNA-binding</keyword>
<dbReference type="InterPro" id="IPR035979">
    <property type="entry name" value="RBD_domain_sf"/>
</dbReference>
<dbReference type="Gene3D" id="3.30.70.330">
    <property type="match status" value="2"/>
</dbReference>
<evidence type="ECO:0000313" key="6">
    <source>
        <dbReference type="Proteomes" id="UP000799772"/>
    </source>
</evidence>
<evidence type="ECO:0000313" key="5">
    <source>
        <dbReference type="EMBL" id="KAF2097571.1"/>
    </source>
</evidence>
<dbReference type="SUPFAM" id="SSF54928">
    <property type="entry name" value="RNA-binding domain, RBD"/>
    <property type="match status" value="2"/>
</dbReference>
<dbReference type="Pfam" id="PF00076">
    <property type="entry name" value="RRM_1"/>
    <property type="match status" value="2"/>
</dbReference>
<name>A0A9P4M4C7_9PEZI</name>
<reference evidence="5" key="1">
    <citation type="journal article" date="2020" name="Stud. Mycol.">
        <title>101 Dothideomycetes genomes: a test case for predicting lifestyles and emergence of pathogens.</title>
        <authorList>
            <person name="Haridas S."/>
            <person name="Albert R."/>
            <person name="Binder M."/>
            <person name="Bloem J."/>
            <person name="Labutti K."/>
            <person name="Salamov A."/>
            <person name="Andreopoulos B."/>
            <person name="Baker S."/>
            <person name="Barry K."/>
            <person name="Bills G."/>
            <person name="Bluhm B."/>
            <person name="Cannon C."/>
            <person name="Castanera R."/>
            <person name="Culley D."/>
            <person name="Daum C."/>
            <person name="Ezra D."/>
            <person name="Gonzalez J."/>
            <person name="Henrissat B."/>
            <person name="Kuo A."/>
            <person name="Liang C."/>
            <person name="Lipzen A."/>
            <person name="Lutzoni F."/>
            <person name="Magnuson J."/>
            <person name="Mondo S."/>
            <person name="Nolan M."/>
            <person name="Ohm R."/>
            <person name="Pangilinan J."/>
            <person name="Park H.-J."/>
            <person name="Ramirez L."/>
            <person name="Alfaro M."/>
            <person name="Sun H."/>
            <person name="Tritt A."/>
            <person name="Yoshinaga Y."/>
            <person name="Zwiers L.-H."/>
            <person name="Turgeon B."/>
            <person name="Goodwin S."/>
            <person name="Spatafora J."/>
            <person name="Crous P."/>
            <person name="Grigoriev I."/>
        </authorList>
    </citation>
    <scope>NUCLEOTIDE SEQUENCE</scope>
    <source>
        <strain evidence="5">CBS 133067</strain>
    </source>
</reference>
<dbReference type="AlphaFoldDB" id="A0A9P4M4C7"/>
<feature type="domain" description="RRM" evidence="4">
    <location>
        <begin position="102"/>
        <end position="176"/>
    </location>
</feature>
<dbReference type="InterPro" id="IPR050374">
    <property type="entry name" value="RRT5_SRSF_SR"/>
</dbReference>
<organism evidence="5 6">
    <name type="scientific">Rhizodiscina lignyota</name>
    <dbReference type="NCBI Taxonomy" id="1504668"/>
    <lineage>
        <taxon>Eukaryota</taxon>
        <taxon>Fungi</taxon>
        <taxon>Dikarya</taxon>
        <taxon>Ascomycota</taxon>
        <taxon>Pezizomycotina</taxon>
        <taxon>Dothideomycetes</taxon>
        <taxon>Pleosporomycetidae</taxon>
        <taxon>Aulographales</taxon>
        <taxon>Rhizodiscinaceae</taxon>
        <taxon>Rhizodiscina</taxon>
    </lineage>
</organism>
<evidence type="ECO:0000256" key="2">
    <source>
        <dbReference type="PROSITE-ProRule" id="PRU00176"/>
    </source>
</evidence>
<sequence length="326" mass="37066">MADVSSTRLYLGNLPRNATKADVENHFATHGTGKITEIKLMNGFGFVEYEDPMDARDVVPAFHGSDFMGERLVVQFARGSRREGQHPYPNERPAPRPRRTPFRMSITGLPVETSWQDLKDFARQSGLDVVYSEVGRDRDGRGFVEYETSADLRNAVDKLDGREFKGQTVRCVADEQPERPPRYRSRSPPPMRGRGGYPSGPPGYDEWDRRGPPRGYSPRRDDYRRRSPPREYYDRERDRWGGARSPPGRRGPPPADDGYGPPRGRYPDEAYDARGPPPRGGRYDEAYTNGHGRPPYSGGGPPSPRRRSPGGRPYPPAEYERPPRYW</sequence>
<dbReference type="GO" id="GO:0003729">
    <property type="term" value="F:mRNA binding"/>
    <property type="evidence" value="ECO:0007669"/>
    <property type="project" value="TreeGrafter"/>
</dbReference>
<dbReference type="EMBL" id="ML978128">
    <property type="protein sequence ID" value="KAF2097571.1"/>
    <property type="molecule type" value="Genomic_DNA"/>
</dbReference>
<proteinExistence type="predicted"/>
<evidence type="ECO:0000256" key="3">
    <source>
        <dbReference type="SAM" id="MobiDB-lite"/>
    </source>
</evidence>
<dbReference type="GO" id="GO:0005634">
    <property type="term" value="C:nucleus"/>
    <property type="evidence" value="ECO:0007669"/>
    <property type="project" value="TreeGrafter"/>
</dbReference>
<feature type="region of interest" description="Disordered" evidence="3">
    <location>
        <begin position="79"/>
        <end position="102"/>
    </location>
</feature>
<dbReference type="PROSITE" id="PS50102">
    <property type="entry name" value="RRM"/>
    <property type="match status" value="2"/>
</dbReference>
<feature type="compositionally biased region" description="Basic and acidic residues" evidence="3">
    <location>
        <begin position="218"/>
        <end position="241"/>
    </location>
</feature>
<protein>
    <recommendedName>
        <fullName evidence="4">RRM domain-containing protein</fullName>
    </recommendedName>
</protein>
<dbReference type="OrthoDB" id="1099063at2759"/>
<gene>
    <name evidence="5" type="ORF">NA57DRAFT_77825</name>
</gene>
<dbReference type="PANTHER" id="PTHR23003">
    <property type="entry name" value="RNA RECOGNITION MOTIF RRM DOMAIN CONTAINING PROTEIN"/>
    <property type="match status" value="1"/>
</dbReference>
<feature type="region of interest" description="Disordered" evidence="3">
    <location>
        <begin position="171"/>
        <end position="326"/>
    </location>
</feature>
<feature type="domain" description="RRM" evidence="4">
    <location>
        <begin position="7"/>
        <end position="79"/>
    </location>
</feature>
<comment type="caution">
    <text evidence="5">The sequence shown here is derived from an EMBL/GenBank/DDBJ whole genome shotgun (WGS) entry which is preliminary data.</text>
</comment>
<accession>A0A9P4M4C7</accession>
<dbReference type="InterPro" id="IPR012677">
    <property type="entry name" value="Nucleotide-bd_a/b_plait_sf"/>
</dbReference>
<dbReference type="InterPro" id="IPR000504">
    <property type="entry name" value="RRM_dom"/>
</dbReference>